<proteinExistence type="predicted"/>
<dbReference type="Pfam" id="PF00934">
    <property type="entry name" value="PE"/>
    <property type="match status" value="1"/>
</dbReference>
<comment type="caution">
    <text evidence="2">The sequence shown here is derived from an EMBL/GenBank/DDBJ whole genome shotgun (WGS) entry which is preliminary data.</text>
</comment>
<dbReference type="InterPro" id="IPR038332">
    <property type="entry name" value="PPE_sf"/>
</dbReference>
<feature type="domain" description="PE" evidence="1">
    <location>
        <begin position="4"/>
        <end position="94"/>
    </location>
</feature>
<evidence type="ECO:0000313" key="2">
    <source>
        <dbReference type="EMBL" id="OBK28611.1"/>
    </source>
</evidence>
<dbReference type="SUPFAM" id="SSF53474">
    <property type="entry name" value="alpha/beta-Hydrolases"/>
    <property type="match status" value="1"/>
</dbReference>
<gene>
    <name evidence="2" type="ORF">A5634_20105</name>
</gene>
<evidence type="ECO:0000259" key="1">
    <source>
        <dbReference type="Pfam" id="PF00934"/>
    </source>
</evidence>
<dbReference type="AlphaFoldDB" id="A0A1A3P356"/>
<protein>
    <submittedName>
        <fullName evidence="2">PE-PGRS family protein</fullName>
    </submittedName>
</protein>
<name>A0A1A3P356_MYCAS</name>
<sequence>MSYVITAPEALAAAAKDLTGIGDVLKRAAAGAAPSTTTIVTAAGDEISAAVARLFGNYAEEFQALTAQTSLFQTQFEQALSAAGAAYAAAEAANVAPLQALLQQVEGSGFFAPVEQLIGRPLFGGAWAGPLGRYGATLSALLNAATNAVGLGGVVNFPSTVALSAPTTNGVTGVKIGFSFLQIPLGQASFLGIPLGPISYPAPTLWYSPVQATGAVSPTHVTYLQHGFGAFGWLYQPLALQMSQQTNSVIATPTIPSIPLPLGIWLNSPEMQQGVGSLFLGSQPALNLSAHQAGFTGTLPQDFILSGHSAGGGLTSIAGGNYLAALGTGTNHLRGVVMFDGVANNATAFGAAVTNLQAANVPIYVVAAPPQPWNASGVTTSQLASLYPNQFSGVTLVNGSHVDSMLGNGPVIDLVLQLVTGFSPPGNTAAVYTLSNGWINDIFGGGTPAAPIYGIYGPAPLNEYVAPGGQQITLGQASGIVLR</sequence>
<dbReference type="InterPro" id="IPR029058">
    <property type="entry name" value="AB_hydrolase_fold"/>
</dbReference>
<dbReference type="RefSeq" id="WP_065143472.1">
    <property type="nucleotide sequence ID" value="NZ_LZLS01000073.1"/>
</dbReference>
<evidence type="ECO:0000313" key="3">
    <source>
        <dbReference type="Proteomes" id="UP000093928"/>
    </source>
</evidence>
<dbReference type="SUPFAM" id="SSF140459">
    <property type="entry name" value="PE/PPE dimer-like"/>
    <property type="match status" value="1"/>
</dbReference>
<dbReference type="EMBL" id="LZLS01000073">
    <property type="protein sequence ID" value="OBK28611.1"/>
    <property type="molecule type" value="Genomic_DNA"/>
</dbReference>
<dbReference type="Gene3D" id="1.10.287.850">
    <property type="entry name" value="HP0062-like domain"/>
    <property type="match status" value="1"/>
</dbReference>
<organism evidence="2 3">
    <name type="scientific">Mycobacterium asiaticum</name>
    <dbReference type="NCBI Taxonomy" id="1790"/>
    <lineage>
        <taxon>Bacteria</taxon>
        <taxon>Bacillati</taxon>
        <taxon>Actinomycetota</taxon>
        <taxon>Actinomycetes</taxon>
        <taxon>Mycobacteriales</taxon>
        <taxon>Mycobacteriaceae</taxon>
        <taxon>Mycobacterium</taxon>
    </lineage>
</organism>
<reference evidence="2 3" key="1">
    <citation type="submission" date="2016-06" db="EMBL/GenBank/DDBJ databases">
        <authorList>
            <person name="Kjaerup R.B."/>
            <person name="Dalgaard T.S."/>
            <person name="Juul-Madsen H.R."/>
        </authorList>
    </citation>
    <scope>NUCLEOTIDE SEQUENCE [LARGE SCALE GENOMIC DNA]</scope>
    <source>
        <strain evidence="2 3">1165133.8</strain>
    </source>
</reference>
<accession>A0A1A3P356</accession>
<dbReference type="InterPro" id="IPR000084">
    <property type="entry name" value="PE-PGRS_N"/>
</dbReference>
<dbReference type="Proteomes" id="UP000093928">
    <property type="component" value="Unassembled WGS sequence"/>
</dbReference>
<dbReference type="OrthoDB" id="4568724at2"/>